<dbReference type="GO" id="GO:0008234">
    <property type="term" value="F:cysteine-type peptidase activity"/>
    <property type="evidence" value="ECO:0007669"/>
    <property type="project" value="UniProtKB-KW"/>
</dbReference>
<name>A0A0C1UIV3_9CLOT</name>
<keyword evidence="4" id="KW-0788">Thiol protease</keyword>
<evidence type="ECO:0000256" key="1">
    <source>
        <dbReference type="ARBA" id="ARBA00022517"/>
    </source>
</evidence>
<keyword evidence="8" id="KW-1185">Reference proteome</keyword>
<evidence type="ECO:0000256" key="2">
    <source>
        <dbReference type="ARBA" id="ARBA00022670"/>
    </source>
</evidence>
<dbReference type="InterPro" id="IPR036764">
    <property type="entry name" value="Peptidase_Prp_sf"/>
</dbReference>
<dbReference type="GO" id="GO:0042254">
    <property type="term" value="P:ribosome biogenesis"/>
    <property type="evidence" value="ECO:0007669"/>
    <property type="project" value="UniProtKB-KW"/>
</dbReference>
<protein>
    <recommendedName>
        <fullName evidence="6">Ribosomal processing cysteine protease Prp</fullName>
    </recommendedName>
</protein>
<dbReference type="OrthoDB" id="48998at2"/>
<sequence>MTKVKFYKDCDTYIGFTVSGHAAPQSENLDLDLVCCGISVISQTTILGMEEVLKLKPQYKLNDGIINLTLTNLTSEDIEKCQVLIKTMHVGLQSMAFTYGDYIKIEIEEV</sequence>
<dbReference type="RefSeq" id="WP_039632043.1">
    <property type="nucleotide sequence ID" value="NZ_AYSO01000015.1"/>
</dbReference>
<evidence type="ECO:0000313" key="8">
    <source>
        <dbReference type="Proteomes" id="UP000031366"/>
    </source>
</evidence>
<dbReference type="Gene3D" id="3.30.70.1490">
    <property type="entry name" value="Cysteine protease Prp"/>
    <property type="match status" value="1"/>
</dbReference>
<comment type="similarity">
    <text evidence="5">Belongs to the Prp family.</text>
</comment>
<dbReference type="AlphaFoldDB" id="A0A0C1UIV3"/>
<evidence type="ECO:0000256" key="6">
    <source>
        <dbReference type="ARBA" id="ARBA00044538"/>
    </source>
</evidence>
<evidence type="ECO:0000256" key="3">
    <source>
        <dbReference type="ARBA" id="ARBA00022801"/>
    </source>
</evidence>
<evidence type="ECO:0000256" key="5">
    <source>
        <dbReference type="ARBA" id="ARBA00044503"/>
    </source>
</evidence>
<evidence type="ECO:0000313" key="7">
    <source>
        <dbReference type="EMBL" id="KIE47225.1"/>
    </source>
</evidence>
<dbReference type="GO" id="GO:0006508">
    <property type="term" value="P:proteolysis"/>
    <property type="evidence" value="ECO:0007669"/>
    <property type="project" value="UniProtKB-KW"/>
</dbReference>
<dbReference type="Pfam" id="PF04327">
    <property type="entry name" value="Peptidase_Prp"/>
    <property type="match status" value="1"/>
</dbReference>
<dbReference type="EMBL" id="AYSO01000015">
    <property type="protein sequence ID" value="KIE47225.1"/>
    <property type="molecule type" value="Genomic_DNA"/>
</dbReference>
<dbReference type="SUPFAM" id="SSF118010">
    <property type="entry name" value="TM1457-like"/>
    <property type="match status" value="1"/>
</dbReference>
<dbReference type="CDD" id="cd16332">
    <property type="entry name" value="Prp-like"/>
    <property type="match status" value="1"/>
</dbReference>
<dbReference type="PANTHER" id="PTHR39178">
    <property type="entry name" value="HYPOTHETICAL RIBOSOME-ASSOCIATED PROTEIN"/>
    <property type="match status" value="1"/>
</dbReference>
<dbReference type="STRING" id="29341.RSJ17_14160"/>
<dbReference type="InterPro" id="IPR007422">
    <property type="entry name" value="Peptidase_Prp"/>
</dbReference>
<keyword evidence="1" id="KW-0690">Ribosome biogenesis</keyword>
<gene>
    <name evidence="7" type="ORF">U732_1207</name>
</gene>
<reference evidence="7 8" key="1">
    <citation type="journal article" date="2015" name="Infect. Genet. Evol.">
        <title>Genomic sequences of six botulinum neurotoxin-producing strains representing three clostridial species illustrate the mobility and diversity of botulinum neurotoxin genes.</title>
        <authorList>
            <person name="Smith T.J."/>
            <person name="Hill K.K."/>
            <person name="Xie G."/>
            <person name="Foley B.T."/>
            <person name="Williamson C.H."/>
            <person name="Foster J.T."/>
            <person name="Johnson S.L."/>
            <person name="Chertkov O."/>
            <person name="Teshima H."/>
            <person name="Gibbons H.S."/>
            <person name="Johnsky L.A."/>
            <person name="Karavis M.A."/>
            <person name="Smith L.A."/>
        </authorList>
    </citation>
    <scope>NUCLEOTIDE SEQUENCE [LARGE SCALE GENOMIC DNA]</scope>
    <source>
        <strain evidence="7 8">CDC 2741</strain>
    </source>
</reference>
<keyword evidence="2" id="KW-0645">Protease</keyword>
<accession>A0A0C1UIV3</accession>
<keyword evidence="3" id="KW-0378">Hydrolase</keyword>
<dbReference type="PANTHER" id="PTHR39178:SF1">
    <property type="entry name" value="RIBOSOMAL-PROCESSING CYSTEINE PROTEASE PRP"/>
    <property type="match status" value="1"/>
</dbReference>
<organism evidence="7 8">
    <name type="scientific">Clostridium argentinense CDC 2741</name>
    <dbReference type="NCBI Taxonomy" id="1418104"/>
    <lineage>
        <taxon>Bacteria</taxon>
        <taxon>Bacillati</taxon>
        <taxon>Bacillota</taxon>
        <taxon>Clostridia</taxon>
        <taxon>Eubacteriales</taxon>
        <taxon>Clostridiaceae</taxon>
        <taxon>Clostridium</taxon>
    </lineage>
</organism>
<evidence type="ECO:0000256" key="4">
    <source>
        <dbReference type="ARBA" id="ARBA00022807"/>
    </source>
</evidence>
<proteinExistence type="inferred from homology"/>
<dbReference type="Proteomes" id="UP000031366">
    <property type="component" value="Unassembled WGS sequence"/>
</dbReference>
<comment type="caution">
    <text evidence="7">The sequence shown here is derived from an EMBL/GenBank/DDBJ whole genome shotgun (WGS) entry which is preliminary data.</text>
</comment>